<accession>A0AAF0JDS0</accession>
<name>A0AAF0JDS0_9BASI</name>
<evidence type="ECO:0000259" key="4">
    <source>
        <dbReference type="PROSITE" id="PS00745"/>
    </source>
</evidence>
<dbReference type="SMART" id="SM00937">
    <property type="entry name" value="PCRF"/>
    <property type="match status" value="1"/>
</dbReference>
<dbReference type="EMBL" id="CP118376">
    <property type="protein sequence ID" value="WFD42943.1"/>
    <property type="molecule type" value="Genomic_DNA"/>
</dbReference>
<dbReference type="SUPFAM" id="SSF75620">
    <property type="entry name" value="Release factor"/>
    <property type="match status" value="1"/>
</dbReference>
<evidence type="ECO:0000313" key="6">
    <source>
        <dbReference type="Proteomes" id="UP001214628"/>
    </source>
</evidence>
<evidence type="ECO:0000256" key="1">
    <source>
        <dbReference type="ARBA" id="ARBA00010835"/>
    </source>
</evidence>
<gene>
    <name evidence="5" type="primary">MRF1</name>
    <name evidence="5" type="ORF">MPSI1_001594</name>
</gene>
<keyword evidence="6" id="KW-1185">Reference proteome</keyword>
<dbReference type="Pfam" id="PF00472">
    <property type="entry name" value="RF-1"/>
    <property type="match status" value="1"/>
</dbReference>
<dbReference type="Gene3D" id="3.30.160.20">
    <property type="match status" value="1"/>
</dbReference>
<evidence type="ECO:0000256" key="2">
    <source>
        <dbReference type="ARBA" id="ARBA00022481"/>
    </source>
</evidence>
<protein>
    <submittedName>
        <fullName evidence="5">Peptide chain release factor 1, mitochondrial</fullName>
    </submittedName>
</protein>
<evidence type="ECO:0000313" key="5">
    <source>
        <dbReference type="EMBL" id="WFD42943.1"/>
    </source>
</evidence>
<dbReference type="InterPro" id="IPR000352">
    <property type="entry name" value="Pep_chain_release_fac_I"/>
</dbReference>
<dbReference type="Gene3D" id="6.10.140.1950">
    <property type="match status" value="1"/>
</dbReference>
<dbReference type="Proteomes" id="UP001214628">
    <property type="component" value="Chromosome 2"/>
</dbReference>
<dbReference type="InterPro" id="IPR005139">
    <property type="entry name" value="PCRF"/>
</dbReference>
<dbReference type="InterPro" id="IPR050057">
    <property type="entry name" value="Prokaryotic/Mito_RF"/>
</dbReference>
<reference evidence="5" key="1">
    <citation type="submission" date="2023-02" db="EMBL/GenBank/DDBJ databases">
        <title>Mating type loci evolution in Malassezia.</title>
        <authorList>
            <person name="Coelho M.A."/>
        </authorList>
    </citation>
    <scope>NUCLEOTIDE SEQUENCE</scope>
    <source>
        <strain evidence="5">CBS 14136</strain>
    </source>
</reference>
<dbReference type="PROSITE" id="PS00745">
    <property type="entry name" value="RF_PROK_I"/>
    <property type="match status" value="1"/>
</dbReference>
<sequence>MRGWLHAVRGLDYVSTRRRVYSVGLAKRYASTKVDPVAKLASLMLRERDFLLQNPTPSSVDSQQIKDLDPVAKAWQAWDNRKTNLAMTAQMCETEQDADMRELAQQEVLALQDQVTHLWQELRQRVLTNSPGNFGSEGAIIELKQGVGGQESCLFLSEMLRMYTKYCENRAQQADMAHDADALGANWRVELLSTTPVDVSSSSGGSDALREAILQVKGNGAFEALRFEGGVHRVQRIPTTQNLGKLQTSTIAILVLPMLTNDPKASDDIVDPKDVKIETMRSRGAGGQHVNRTESAVRLTHLPTKITVSMQDSRSQHANRAKAWEVLRARLMDKKLREDAAQNRAMRRSQVSSADRSERVRTYNFPQDRVTDHRVNISLSGISSIMDGDDDGGAGLTYLIQELIAADEEQRILGMLDAYEEKYPQ</sequence>
<organism evidence="5 6">
    <name type="scientific">Malassezia psittaci</name>
    <dbReference type="NCBI Taxonomy" id="1821823"/>
    <lineage>
        <taxon>Eukaryota</taxon>
        <taxon>Fungi</taxon>
        <taxon>Dikarya</taxon>
        <taxon>Basidiomycota</taxon>
        <taxon>Ustilaginomycotina</taxon>
        <taxon>Malasseziomycetes</taxon>
        <taxon>Malasseziales</taxon>
        <taxon>Malasseziaceae</taxon>
        <taxon>Malassezia</taxon>
    </lineage>
</organism>
<proteinExistence type="inferred from homology"/>
<evidence type="ECO:0000256" key="3">
    <source>
        <dbReference type="ARBA" id="ARBA00022917"/>
    </source>
</evidence>
<dbReference type="GO" id="GO:0005739">
    <property type="term" value="C:mitochondrion"/>
    <property type="evidence" value="ECO:0007669"/>
    <property type="project" value="GOC"/>
</dbReference>
<comment type="similarity">
    <text evidence="1">Belongs to the prokaryotic/mitochondrial release factor family.</text>
</comment>
<keyword evidence="2" id="KW-0488">Methylation</keyword>
<keyword evidence="3" id="KW-0648">Protein biosynthesis</keyword>
<dbReference type="GO" id="GO:0003747">
    <property type="term" value="F:translation release factor activity"/>
    <property type="evidence" value="ECO:0007669"/>
    <property type="project" value="InterPro"/>
</dbReference>
<dbReference type="FunFam" id="3.30.160.20:FF:000070">
    <property type="entry name" value="Related to MRF1-peptide chain release factor, mitochondrial"/>
    <property type="match status" value="1"/>
</dbReference>
<dbReference type="AlphaFoldDB" id="A0AAF0JDS0"/>
<dbReference type="Gene3D" id="3.30.70.1660">
    <property type="match status" value="1"/>
</dbReference>
<dbReference type="Pfam" id="PF03462">
    <property type="entry name" value="PCRF"/>
    <property type="match status" value="1"/>
</dbReference>
<dbReference type="PANTHER" id="PTHR43804:SF7">
    <property type="entry name" value="LD18447P"/>
    <property type="match status" value="1"/>
</dbReference>
<dbReference type="PANTHER" id="PTHR43804">
    <property type="entry name" value="LD18447P"/>
    <property type="match status" value="1"/>
</dbReference>
<dbReference type="InterPro" id="IPR045853">
    <property type="entry name" value="Pep_chain_release_fac_I_sf"/>
</dbReference>
<feature type="domain" description="Prokaryotic-type class I peptide chain release factors" evidence="4">
    <location>
        <begin position="281"/>
        <end position="297"/>
    </location>
</feature>
<dbReference type="GO" id="GO:0032543">
    <property type="term" value="P:mitochondrial translation"/>
    <property type="evidence" value="ECO:0007669"/>
    <property type="project" value="UniProtKB-ARBA"/>
</dbReference>